<accession>A0AA96GN53</accession>
<dbReference type="EMBL" id="CP116968">
    <property type="protein sequence ID" value="WNM62238.1"/>
    <property type="molecule type" value="Genomic_DNA"/>
</dbReference>
<dbReference type="AlphaFoldDB" id="A0AA96GN53"/>
<sequence>MNSESNSYVTVRVFDPSDPGEWELLGPDEKAIEGWHLLSVGRDHSGRYSLHVTFDQFHCVNAEGQKVNVHLSGVSAQKLEDVSPPPIARTHRTPRHGIK</sequence>
<evidence type="ECO:0000256" key="1">
    <source>
        <dbReference type="SAM" id="MobiDB-lite"/>
    </source>
</evidence>
<keyword evidence="3" id="KW-1185">Reference proteome</keyword>
<dbReference type="KEGG" id="nneo:PQG83_00400"/>
<evidence type="ECO:0000313" key="3">
    <source>
        <dbReference type="Proteomes" id="UP001302494"/>
    </source>
</evidence>
<evidence type="ECO:0000313" key="2">
    <source>
        <dbReference type="EMBL" id="WNM62238.1"/>
    </source>
</evidence>
<protein>
    <submittedName>
        <fullName evidence="2">Uncharacterized protein</fullName>
    </submittedName>
</protein>
<proteinExistence type="predicted"/>
<organism evidence="2 3">
    <name type="scientific">Candidatus Nitrospira neomarina</name>
    <dbReference type="NCBI Taxonomy" id="3020899"/>
    <lineage>
        <taxon>Bacteria</taxon>
        <taxon>Pseudomonadati</taxon>
        <taxon>Nitrospirota</taxon>
        <taxon>Nitrospiria</taxon>
        <taxon>Nitrospirales</taxon>
        <taxon>Nitrospiraceae</taxon>
        <taxon>Nitrospira</taxon>
    </lineage>
</organism>
<feature type="region of interest" description="Disordered" evidence="1">
    <location>
        <begin position="78"/>
        <end position="99"/>
    </location>
</feature>
<dbReference type="RefSeq" id="WP_312745429.1">
    <property type="nucleotide sequence ID" value="NZ_CP116968.1"/>
</dbReference>
<gene>
    <name evidence="2" type="ORF">PQG83_00400</name>
</gene>
<reference evidence="2 3" key="1">
    <citation type="submission" date="2023-01" db="EMBL/GenBank/DDBJ databases">
        <title>Cultivation and genomic characterization of new, ubiquitous marine nitrite-oxidizing bacteria from the Nitrospirales.</title>
        <authorList>
            <person name="Mueller A.J."/>
            <person name="Daebeler A."/>
            <person name="Herbold C.W."/>
            <person name="Kirkegaard R.H."/>
            <person name="Daims H."/>
        </authorList>
    </citation>
    <scope>NUCLEOTIDE SEQUENCE [LARGE SCALE GENOMIC DNA]</scope>
    <source>
        <strain evidence="2 3">DK</strain>
    </source>
</reference>
<dbReference type="Proteomes" id="UP001302494">
    <property type="component" value="Chromosome"/>
</dbReference>
<name>A0AA96GN53_9BACT</name>
<feature type="compositionally biased region" description="Basic residues" evidence="1">
    <location>
        <begin position="89"/>
        <end position="99"/>
    </location>
</feature>